<dbReference type="OrthoDB" id="265306at2759"/>
<organism evidence="1 2">
    <name type="scientific">Funneliformis geosporum</name>
    <dbReference type="NCBI Taxonomy" id="1117311"/>
    <lineage>
        <taxon>Eukaryota</taxon>
        <taxon>Fungi</taxon>
        <taxon>Fungi incertae sedis</taxon>
        <taxon>Mucoromycota</taxon>
        <taxon>Glomeromycotina</taxon>
        <taxon>Glomeromycetes</taxon>
        <taxon>Glomerales</taxon>
        <taxon>Glomeraceae</taxon>
        <taxon>Funneliformis</taxon>
    </lineage>
</organism>
<sequence length="72" mass="8117">MLNFVNVSCDTTNHNNSIPVYDVNDKRTAPVETIEASEQFDKDLLPSSLELKDCKSCRVWKDVEKSALVNNS</sequence>
<comment type="caution">
    <text evidence="1">The sequence shown here is derived from an EMBL/GenBank/DDBJ whole genome shotgun (WGS) entry which is preliminary data.</text>
</comment>
<evidence type="ECO:0000313" key="1">
    <source>
        <dbReference type="EMBL" id="CAI2185451.1"/>
    </source>
</evidence>
<proteinExistence type="predicted"/>
<protein>
    <submittedName>
        <fullName evidence="1">9296_t:CDS:1</fullName>
    </submittedName>
</protein>
<name>A0A9W4SXU7_9GLOM</name>
<dbReference type="AlphaFoldDB" id="A0A9W4SXU7"/>
<dbReference type="Proteomes" id="UP001153678">
    <property type="component" value="Unassembled WGS sequence"/>
</dbReference>
<keyword evidence="2" id="KW-1185">Reference proteome</keyword>
<gene>
    <name evidence="1" type="ORF">FWILDA_LOCUS12083</name>
</gene>
<dbReference type="EMBL" id="CAMKVN010003728">
    <property type="protein sequence ID" value="CAI2185451.1"/>
    <property type="molecule type" value="Genomic_DNA"/>
</dbReference>
<accession>A0A9W4SXU7</accession>
<evidence type="ECO:0000313" key="2">
    <source>
        <dbReference type="Proteomes" id="UP001153678"/>
    </source>
</evidence>
<reference evidence="1" key="1">
    <citation type="submission" date="2022-08" db="EMBL/GenBank/DDBJ databases">
        <authorList>
            <person name="Kallberg Y."/>
            <person name="Tangrot J."/>
            <person name="Rosling A."/>
        </authorList>
    </citation>
    <scope>NUCLEOTIDE SEQUENCE</scope>
    <source>
        <strain evidence="1">Wild A</strain>
    </source>
</reference>